<evidence type="ECO:0000313" key="2">
    <source>
        <dbReference type="EMBL" id="VEP14405.1"/>
    </source>
</evidence>
<dbReference type="SUPFAM" id="SSF52799">
    <property type="entry name" value="(Phosphotyrosine protein) phosphatases II"/>
    <property type="match status" value="1"/>
</dbReference>
<proteinExistence type="predicted"/>
<dbReference type="InterPro" id="IPR029021">
    <property type="entry name" value="Prot-tyrosine_phosphatase-like"/>
</dbReference>
<reference evidence="2 3" key="1">
    <citation type="submission" date="2019-01" db="EMBL/GenBank/DDBJ databases">
        <authorList>
            <person name="Brito A."/>
        </authorList>
    </citation>
    <scope>NUCLEOTIDE SEQUENCE [LARGE SCALE GENOMIC DNA]</scope>
    <source>
        <strain evidence="2">1</strain>
    </source>
</reference>
<evidence type="ECO:0000313" key="3">
    <source>
        <dbReference type="Proteomes" id="UP000320055"/>
    </source>
</evidence>
<keyword evidence="3" id="KW-1185">Reference proteome</keyword>
<dbReference type="Pfam" id="PF22741">
    <property type="entry name" value="PTP-NADK"/>
    <property type="match status" value="1"/>
</dbReference>
<name>A0A563VSJ7_9CYAN</name>
<dbReference type="AlphaFoldDB" id="A0A563VSJ7"/>
<dbReference type="Gene3D" id="3.90.190.10">
    <property type="entry name" value="Protein tyrosine phosphatase superfamily"/>
    <property type="match status" value="1"/>
</dbReference>
<feature type="domain" description="DSP-PTPase phosphatase fused to NAD+ Kinase" evidence="1">
    <location>
        <begin position="42"/>
        <end position="151"/>
    </location>
</feature>
<protein>
    <recommendedName>
        <fullName evidence="1">DSP-PTPase phosphatase fused to NAD+ Kinase domain-containing protein</fullName>
    </recommendedName>
</protein>
<accession>A0A563VSJ7</accession>
<dbReference type="RefSeq" id="WP_222427239.1">
    <property type="nucleotide sequence ID" value="NZ_LR214004.1"/>
</dbReference>
<organism evidence="2 3">
    <name type="scientific">Hyella patelloides LEGE 07179</name>
    <dbReference type="NCBI Taxonomy" id="945734"/>
    <lineage>
        <taxon>Bacteria</taxon>
        <taxon>Bacillati</taxon>
        <taxon>Cyanobacteriota</taxon>
        <taxon>Cyanophyceae</taxon>
        <taxon>Pleurocapsales</taxon>
        <taxon>Hyellaceae</taxon>
        <taxon>Hyella</taxon>
    </lineage>
</organism>
<dbReference type="InterPro" id="IPR055214">
    <property type="entry name" value="PTP-NADK"/>
</dbReference>
<dbReference type="EMBL" id="CAACVJ010000181">
    <property type="protein sequence ID" value="VEP14405.1"/>
    <property type="molecule type" value="Genomic_DNA"/>
</dbReference>
<dbReference type="Proteomes" id="UP000320055">
    <property type="component" value="Unassembled WGS sequence"/>
</dbReference>
<sequence>MAITNLFPTFVDFFRLTVSRYLGINLMGEKIENIFNYLWLNNKIATGGQPTEKQLVLIKDAGYEIVINLALTTSENALPDEKAVVESLGMQYIHIPINFNHPTQEDFALFCEAMQTYQDKKFFIHCAANLRVSAFLYLYRTLYQNVNEKSARQDLNKLWQPNKTWQNLIDEITNNHSLITQK</sequence>
<gene>
    <name evidence="2" type="ORF">H1P_2610005</name>
</gene>
<dbReference type="CDD" id="cd14503">
    <property type="entry name" value="PTP-bact"/>
    <property type="match status" value="1"/>
</dbReference>
<evidence type="ECO:0000259" key="1">
    <source>
        <dbReference type="Pfam" id="PF22741"/>
    </source>
</evidence>